<organism evidence="2 3">
    <name type="scientific">Leucosporidium creatinivorum</name>
    <dbReference type="NCBI Taxonomy" id="106004"/>
    <lineage>
        <taxon>Eukaryota</taxon>
        <taxon>Fungi</taxon>
        <taxon>Dikarya</taxon>
        <taxon>Basidiomycota</taxon>
        <taxon>Pucciniomycotina</taxon>
        <taxon>Microbotryomycetes</taxon>
        <taxon>Leucosporidiales</taxon>
        <taxon>Leucosporidium</taxon>
    </lineage>
</organism>
<protein>
    <submittedName>
        <fullName evidence="2">Uncharacterized protein</fullName>
    </submittedName>
</protein>
<feature type="compositionally biased region" description="Polar residues" evidence="1">
    <location>
        <begin position="25"/>
        <end position="35"/>
    </location>
</feature>
<accession>A0A1Y2C452</accession>
<reference evidence="2 3" key="1">
    <citation type="submission" date="2016-07" db="EMBL/GenBank/DDBJ databases">
        <title>Pervasive Adenine N6-methylation of Active Genes in Fungi.</title>
        <authorList>
            <consortium name="DOE Joint Genome Institute"/>
            <person name="Mondo S.J."/>
            <person name="Dannebaum R.O."/>
            <person name="Kuo R.C."/>
            <person name="Labutti K."/>
            <person name="Haridas S."/>
            <person name="Kuo A."/>
            <person name="Salamov A."/>
            <person name="Ahrendt S.R."/>
            <person name="Lipzen A."/>
            <person name="Sullivan W."/>
            <person name="Andreopoulos W.B."/>
            <person name="Clum A."/>
            <person name="Lindquist E."/>
            <person name="Daum C."/>
            <person name="Ramamoorthy G.K."/>
            <person name="Gryganskyi A."/>
            <person name="Culley D."/>
            <person name="Magnuson J.K."/>
            <person name="James T.Y."/>
            <person name="O'Malley M.A."/>
            <person name="Stajich J.E."/>
            <person name="Spatafora J.W."/>
            <person name="Visel A."/>
            <person name="Grigoriev I.V."/>
        </authorList>
    </citation>
    <scope>NUCLEOTIDE SEQUENCE [LARGE SCALE GENOMIC DNA]</scope>
    <source>
        <strain evidence="2 3">62-1032</strain>
    </source>
</reference>
<comment type="caution">
    <text evidence="2">The sequence shown here is derived from an EMBL/GenBank/DDBJ whole genome shotgun (WGS) entry which is preliminary data.</text>
</comment>
<evidence type="ECO:0000313" key="2">
    <source>
        <dbReference type="EMBL" id="ORY41823.1"/>
    </source>
</evidence>
<dbReference type="EMBL" id="MCGR01000134">
    <property type="protein sequence ID" value="ORY41823.1"/>
    <property type="molecule type" value="Genomic_DNA"/>
</dbReference>
<proteinExistence type="predicted"/>
<dbReference type="OrthoDB" id="4850at2759"/>
<dbReference type="AlphaFoldDB" id="A0A1Y2C452"/>
<feature type="region of interest" description="Disordered" evidence="1">
    <location>
        <begin position="1"/>
        <end position="113"/>
    </location>
</feature>
<dbReference type="PANTHER" id="PTHR37948:SF1">
    <property type="entry name" value="BLL5189 PROTEIN"/>
    <property type="match status" value="1"/>
</dbReference>
<dbReference type="STRING" id="106004.A0A1Y2C452"/>
<gene>
    <name evidence="2" type="ORF">BCR35DRAFT_316445</name>
</gene>
<keyword evidence="3" id="KW-1185">Reference proteome</keyword>
<name>A0A1Y2C452_9BASI</name>
<dbReference type="InParanoid" id="A0A1Y2C452"/>
<dbReference type="PANTHER" id="PTHR37948">
    <property type="entry name" value="ZGC:113208"/>
    <property type="match status" value="1"/>
</dbReference>
<dbReference type="Proteomes" id="UP000193467">
    <property type="component" value="Unassembled WGS sequence"/>
</dbReference>
<evidence type="ECO:0000256" key="1">
    <source>
        <dbReference type="SAM" id="MobiDB-lite"/>
    </source>
</evidence>
<sequence>MSNTPSKKPAPARKKAAVAVRAAQDVTNEETSSPASKRKGAPLKEEQEDESVGEEERPAVAPPAKRRKAAAALSSPARRPTAAGDRESTEEARTKHIGKKFSPGNGQLDYTLTAPEPTRDVRRTFHFEGYPTFLPNLSPEEILRQGSFGGGFFRAIKSKRSGKELHDDWEDLPKEWWKGLPVSTHLTRPEPHDGKVNKWGAKVGQPYEEWEKNGWIVAEHDARGWFQWYCRFFRGRRIGDEDDRQIGRWDRLAGEASGRWRRIFYGKYHKAGLREVERDAEEISKGIRQTLNHWAYEPTTEDLFRYLDEKGVPIANEAEAGDLNE</sequence>
<feature type="compositionally biased region" description="Low complexity" evidence="1">
    <location>
        <begin position="70"/>
        <end position="83"/>
    </location>
</feature>
<evidence type="ECO:0000313" key="3">
    <source>
        <dbReference type="Proteomes" id="UP000193467"/>
    </source>
</evidence>
<feature type="compositionally biased region" description="Basic and acidic residues" evidence="1">
    <location>
        <begin position="84"/>
        <end position="94"/>
    </location>
</feature>